<evidence type="ECO:0000256" key="1">
    <source>
        <dbReference type="SAM" id="Phobius"/>
    </source>
</evidence>
<evidence type="ECO:0000313" key="3">
    <source>
        <dbReference type="Proteomes" id="UP000248584"/>
    </source>
</evidence>
<dbReference type="Proteomes" id="UP000248584">
    <property type="component" value="Unassembled WGS sequence"/>
</dbReference>
<reference evidence="2 3" key="1">
    <citation type="submission" date="2018-06" db="EMBL/GenBank/DDBJ databases">
        <title>Genomic Encyclopedia of Archaeal and Bacterial Type Strains, Phase II (KMG-II): from individual species to whole genera.</title>
        <authorList>
            <person name="Goeker M."/>
        </authorList>
    </citation>
    <scope>NUCLEOTIDE SEQUENCE [LARGE SCALE GENOMIC DNA]</scope>
    <source>
        <strain evidence="2 3">DSM 17205</strain>
    </source>
</reference>
<name>A0ABX5PZR7_9FLAO</name>
<dbReference type="InterPro" id="IPR022134">
    <property type="entry name" value="DUF3667"/>
</dbReference>
<sequence>MERHCKNCSKMLYARQNFCSNCGSKWVDYRLTPKRIVTEVSNRYLGTDNVFLVTLIALLKYPEDVIDGYIKGQRKKYVNPASFYLISLTLIGLQIFILKHIAPDTLGFGDLKDAESVQTYVGYFYDYIGLFTTFFIPAYALTGYLVFIDTRKYNFSEHLVFCIYIFGFINILTFLLTPLVIGFTIDYQVISLIITPLTIVQFAWYYKRCFQLNLGQIVLKTLIAMIVFQIISVIYLIFFVVIIIGLTFLIRPELLKSITID</sequence>
<accession>A0ABX5PZR7</accession>
<proteinExistence type="predicted"/>
<feature type="transmembrane region" description="Helical" evidence="1">
    <location>
        <begin position="217"/>
        <end position="250"/>
    </location>
</feature>
<comment type="caution">
    <text evidence="2">The sequence shown here is derived from an EMBL/GenBank/DDBJ whole genome shotgun (WGS) entry which is preliminary data.</text>
</comment>
<dbReference type="Pfam" id="PF12412">
    <property type="entry name" value="DUF3667"/>
    <property type="match status" value="1"/>
</dbReference>
<evidence type="ECO:0000313" key="2">
    <source>
        <dbReference type="EMBL" id="PZX43280.1"/>
    </source>
</evidence>
<feature type="transmembrane region" description="Helical" evidence="1">
    <location>
        <begin position="187"/>
        <end position="205"/>
    </location>
</feature>
<dbReference type="EMBL" id="QKZR01000001">
    <property type="protein sequence ID" value="PZX43280.1"/>
    <property type="molecule type" value="Genomic_DNA"/>
</dbReference>
<protein>
    <submittedName>
        <fullName evidence="2">Uncharacterized protein DUF3667</fullName>
    </submittedName>
</protein>
<organism evidence="2 3">
    <name type="scientific">Nonlabens dokdonensis</name>
    <dbReference type="NCBI Taxonomy" id="328515"/>
    <lineage>
        <taxon>Bacteria</taxon>
        <taxon>Pseudomonadati</taxon>
        <taxon>Bacteroidota</taxon>
        <taxon>Flavobacteriia</taxon>
        <taxon>Flavobacteriales</taxon>
        <taxon>Flavobacteriaceae</taxon>
        <taxon>Nonlabens</taxon>
    </lineage>
</organism>
<feature type="transmembrane region" description="Helical" evidence="1">
    <location>
        <begin position="159"/>
        <end position="181"/>
    </location>
</feature>
<keyword evidence="1" id="KW-1133">Transmembrane helix</keyword>
<keyword evidence="3" id="KW-1185">Reference proteome</keyword>
<feature type="transmembrane region" description="Helical" evidence="1">
    <location>
        <begin position="81"/>
        <end position="102"/>
    </location>
</feature>
<keyword evidence="1" id="KW-0812">Transmembrane</keyword>
<gene>
    <name evidence="2" type="ORF">LX97_00280</name>
</gene>
<feature type="transmembrane region" description="Helical" evidence="1">
    <location>
        <begin position="122"/>
        <end position="147"/>
    </location>
</feature>
<keyword evidence="1" id="KW-0472">Membrane</keyword>